<sequence>MLQRNRRKQKSGTSKKLEIPCTFHNCLVNGRMKCVIWRRMAIICGTGKNLRKSDFTKQEDSEGRWL</sequence>
<dbReference type="AlphaFoldDB" id="A0A8X7CBQ0"/>
<comment type="caution">
    <text evidence="1">The sequence shown here is derived from an EMBL/GenBank/DDBJ whole genome shotgun (WGS) entry which is preliminary data.</text>
</comment>
<name>A0A8X7CBQ0_9ARAC</name>
<keyword evidence="2" id="KW-1185">Reference proteome</keyword>
<evidence type="ECO:0000313" key="2">
    <source>
        <dbReference type="Proteomes" id="UP000886998"/>
    </source>
</evidence>
<dbReference type="Proteomes" id="UP000886998">
    <property type="component" value="Unassembled WGS sequence"/>
</dbReference>
<accession>A0A8X7CBQ0</accession>
<reference evidence="1" key="1">
    <citation type="submission" date="2020-08" db="EMBL/GenBank/DDBJ databases">
        <title>Multicomponent nature underlies the extraordinary mechanical properties of spider dragline silk.</title>
        <authorList>
            <person name="Kono N."/>
            <person name="Nakamura H."/>
            <person name="Mori M."/>
            <person name="Yoshida Y."/>
            <person name="Ohtoshi R."/>
            <person name="Malay A.D."/>
            <person name="Moran D.A.P."/>
            <person name="Tomita M."/>
            <person name="Numata K."/>
            <person name="Arakawa K."/>
        </authorList>
    </citation>
    <scope>NUCLEOTIDE SEQUENCE</scope>
</reference>
<proteinExistence type="predicted"/>
<dbReference type="EMBL" id="BMAV01013317">
    <property type="protein sequence ID" value="GFY60858.1"/>
    <property type="molecule type" value="Genomic_DNA"/>
</dbReference>
<protein>
    <submittedName>
        <fullName evidence="1">Uncharacterized protein</fullName>
    </submittedName>
</protein>
<gene>
    <name evidence="1" type="ORF">TNIN_131861</name>
</gene>
<evidence type="ECO:0000313" key="1">
    <source>
        <dbReference type="EMBL" id="GFY60858.1"/>
    </source>
</evidence>
<organism evidence="1 2">
    <name type="scientific">Trichonephila inaurata madagascariensis</name>
    <dbReference type="NCBI Taxonomy" id="2747483"/>
    <lineage>
        <taxon>Eukaryota</taxon>
        <taxon>Metazoa</taxon>
        <taxon>Ecdysozoa</taxon>
        <taxon>Arthropoda</taxon>
        <taxon>Chelicerata</taxon>
        <taxon>Arachnida</taxon>
        <taxon>Araneae</taxon>
        <taxon>Araneomorphae</taxon>
        <taxon>Entelegynae</taxon>
        <taxon>Araneoidea</taxon>
        <taxon>Nephilidae</taxon>
        <taxon>Trichonephila</taxon>
        <taxon>Trichonephila inaurata</taxon>
    </lineage>
</organism>